<comment type="caution">
    <text evidence="2">The sequence shown here is derived from an EMBL/GenBank/DDBJ whole genome shotgun (WGS) entry which is preliminary data.</text>
</comment>
<dbReference type="AlphaFoldDB" id="A0A2P2E4A6"/>
<keyword evidence="1" id="KW-1133">Transmembrane helix</keyword>
<dbReference type="EMBL" id="BFBB01000008">
    <property type="protein sequence ID" value="GBF51703.1"/>
    <property type="molecule type" value="Genomic_DNA"/>
</dbReference>
<gene>
    <name evidence="2" type="ORF">LPTSP4_32410</name>
</gene>
<feature type="transmembrane region" description="Helical" evidence="1">
    <location>
        <begin position="20"/>
        <end position="41"/>
    </location>
</feature>
<keyword evidence="3" id="KW-1185">Reference proteome</keyword>
<feature type="transmembrane region" description="Helical" evidence="1">
    <location>
        <begin position="229"/>
        <end position="261"/>
    </location>
</feature>
<evidence type="ECO:0000313" key="2">
    <source>
        <dbReference type="EMBL" id="GBF51703.1"/>
    </source>
</evidence>
<feature type="transmembrane region" description="Helical" evidence="1">
    <location>
        <begin position="47"/>
        <end position="67"/>
    </location>
</feature>
<evidence type="ECO:0000256" key="1">
    <source>
        <dbReference type="SAM" id="Phobius"/>
    </source>
</evidence>
<feature type="transmembrane region" description="Helical" evidence="1">
    <location>
        <begin position="151"/>
        <end position="168"/>
    </location>
</feature>
<proteinExistence type="predicted"/>
<evidence type="ECO:0000313" key="3">
    <source>
        <dbReference type="Proteomes" id="UP000245133"/>
    </source>
</evidence>
<reference evidence="2 3" key="1">
    <citation type="submission" date="2018-02" db="EMBL/GenBank/DDBJ databases">
        <title>Novel Leptospira species isolated from soil and water in Japan.</title>
        <authorList>
            <person name="Nakao R."/>
            <person name="Masuzawa T."/>
        </authorList>
    </citation>
    <scope>NUCLEOTIDE SEQUENCE [LARGE SCALE GENOMIC DNA]</scope>
    <source>
        <strain evidence="2 3">YH101</strain>
    </source>
</reference>
<dbReference type="Proteomes" id="UP000245133">
    <property type="component" value="Unassembled WGS sequence"/>
</dbReference>
<feature type="transmembrane region" description="Helical" evidence="1">
    <location>
        <begin position="117"/>
        <end position="139"/>
    </location>
</feature>
<dbReference type="RefSeq" id="WP_108978011.1">
    <property type="nucleotide sequence ID" value="NZ_BFBB01000008.1"/>
</dbReference>
<protein>
    <submittedName>
        <fullName evidence="2">Uncharacterized protein</fullName>
    </submittedName>
</protein>
<dbReference type="OrthoDB" id="323593at2"/>
<keyword evidence="1" id="KW-0472">Membrane</keyword>
<accession>A0A2P2E4A6</accession>
<feature type="transmembrane region" description="Helical" evidence="1">
    <location>
        <begin position="88"/>
        <end position="111"/>
    </location>
</feature>
<organism evidence="2 3">
    <name type="scientific">Leptospira ryugenii</name>
    <dbReference type="NCBI Taxonomy" id="1917863"/>
    <lineage>
        <taxon>Bacteria</taxon>
        <taxon>Pseudomonadati</taxon>
        <taxon>Spirochaetota</taxon>
        <taxon>Spirochaetia</taxon>
        <taxon>Leptospirales</taxon>
        <taxon>Leptospiraceae</taxon>
        <taxon>Leptospira</taxon>
    </lineage>
</organism>
<sequence>MKVFLLSLLPWNRKEWSDFFADLSPLFGILFFSQSVQTVIMPLYPELYFLLAFGLFRMLCTGIYWAYSRRNSLGFETLEIPEPFFLKLIALFFYLILGAVLLVAGICVLLLLMGFNFFFYLLAEIYLSVAITSGQSANFQFWSAFQDLNQSEKYFILGIFCVILYRYIPRIKAFFTEGVYKNKSGSLAWLAIGTPPVPNKNQFQKVLLAYREWRTNKMDESIDPVSDNIVLYFFLSLGLFFGSLVLTVKFPLSGVVILFFTKAFVEMNYTRLLSVRK</sequence>
<keyword evidence="1" id="KW-0812">Transmembrane</keyword>
<name>A0A2P2E4A6_9LEPT</name>